<evidence type="ECO:0000256" key="1">
    <source>
        <dbReference type="SAM" id="Coils"/>
    </source>
</evidence>
<dbReference type="GeneID" id="97537984"/>
<evidence type="ECO:0000313" key="3">
    <source>
        <dbReference type="Proteomes" id="UP000032811"/>
    </source>
</evidence>
<sequence length="125" mass="15286">MIRVLYFDKINISRKEIIENINYYKYRSSEGIECISKKNYKEAKKILKELRKALKKEIKYYNKREVKEIIRLNKNYRIYHWGIVLAYSKSSNSRLKGHLYNNLFGIWDSVSNHDMCMFLEYKEKI</sequence>
<organism evidence="2 3">
    <name type="scientific">Paraclostridium sordellii</name>
    <name type="common">Clostridium sordellii</name>
    <dbReference type="NCBI Taxonomy" id="1505"/>
    <lineage>
        <taxon>Bacteria</taxon>
        <taxon>Bacillati</taxon>
        <taxon>Bacillota</taxon>
        <taxon>Clostridia</taxon>
        <taxon>Peptostreptococcales</taxon>
        <taxon>Peptostreptococcaceae</taxon>
        <taxon>Paraclostridium</taxon>
    </lineage>
</organism>
<feature type="coiled-coil region" evidence="1">
    <location>
        <begin position="37"/>
        <end position="64"/>
    </location>
</feature>
<keyword evidence="1" id="KW-0175">Coiled coil</keyword>
<accession>A0ABP1XT08</accession>
<dbReference type="Proteomes" id="UP000032811">
    <property type="component" value="Chromosome 1"/>
</dbReference>
<dbReference type="EMBL" id="LN679998">
    <property type="protein sequence ID" value="CEJ74262.1"/>
    <property type="molecule type" value="Genomic_DNA"/>
</dbReference>
<keyword evidence="3" id="KW-1185">Reference proteome</keyword>
<dbReference type="RefSeq" id="WP_021125809.1">
    <property type="nucleotide sequence ID" value="NZ_CDNJ01000003.1"/>
</dbReference>
<reference evidence="2 3" key="1">
    <citation type="submission" date="2014-11" db="EMBL/GenBank/DDBJ databases">
        <authorList>
            <person name="Aslett M.A."/>
            <person name="De Silva N."/>
        </authorList>
    </citation>
    <scope>NUCLEOTIDE SEQUENCE [LARGE SCALE GENOMIC DNA]</scope>
    <source>
        <strain evidence="2 3">ATCC9714</strain>
    </source>
</reference>
<name>A0ABP1XT08_PARSO</name>
<gene>
    <name evidence="2" type="ORF">ATCC9714_21501</name>
</gene>
<protein>
    <submittedName>
        <fullName evidence="2">Uncharacterized protein</fullName>
    </submittedName>
</protein>
<evidence type="ECO:0000313" key="2">
    <source>
        <dbReference type="EMBL" id="CEJ74262.1"/>
    </source>
</evidence>
<proteinExistence type="predicted"/>